<dbReference type="InterPro" id="IPR035906">
    <property type="entry name" value="MetI-like_sf"/>
</dbReference>
<proteinExistence type="inferred from homology"/>
<dbReference type="InterPro" id="IPR000515">
    <property type="entry name" value="MetI-like"/>
</dbReference>
<evidence type="ECO:0000256" key="8">
    <source>
        <dbReference type="SAM" id="MobiDB-lite"/>
    </source>
</evidence>
<comment type="caution">
    <text evidence="10">The sequence shown here is derived from an EMBL/GenBank/DDBJ whole genome shotgun (WGS) entry which is preliminary data.</text>
</comment>
<feature type="domain" description="ABC transmembrane type-1" evidence="9">
    <location>
        <begin position="91"/>
        <end position="271"/>
    </location>
</feature>
<reference evidence="10 11" key="1">
    <citation type="submission" date="2024-04" db="EMBL/GenBank/DDBJ databases">
        <title>Polymorphospora sp. isolated from Baiyangdian Lake in Xiong'an New Area.</title>
        <authorList>
            <person name="Zhang X."/>
            <person name="Liu J."/>
        </authorList>
    </citation>
    <scope>NUCLEOTIDE SEQUENCE [LARGE SCALE GENOMIC DNA]</scope>
    <source>
        <strain evidence="10 11">2-325</strain>
    </source>
</reference>
<comment type="similarity">
    <text evidence="7">Belongs to the binding-protein-dependent transport system permease family.</text>
</comment>
<evidence type="ECO:0000256" key="3">
    <source>
        <dbReference type="ARBA" id="ARBA00022475"/>
    </source>
</evidence>
<dbReference type="PANTHER" id="PTHR30151">
    <property type="entry name" value="ALKANE SULFONATE ABC TRANSPORTER-RELATED, MEMBRANE SUBUNIT"/>
    <property type="match status" value="1"/>
</dbReference>
<keyword evidence="5 7" id="KW-1133">Transmembrane helix</keyword>
<dbReference type="PANTHER" id="PTHR30151:SF38">
    <property type="entry name" value="ALIPHATIC SULFONATES TRANSPORT PERMEASE PROTEIN SSUC-RELATED"/>
    <property type="match status" value="1"/>
</dbReference>
<keyword evidence="4 7" id="KW-0812">Transmembrane</keyword>
<evidence type="ECO:0000256" key="1">
    <source>
        <dbReference type="ARBA" id="ARBA00004651"/>
    </source>
</evidence>
<feature type="transmembrane region" description="Helical" evidence="7">
    <location>
        <begin position="220"/>
        <end position="241"/>
    </location>
</feature>
<dbReference type="SUPFAM" id="SSF161098">
    <property type="entry name" value="MetI-like"/>
    <property type="match status" value="1"/>
</dbReference>
<feature type="transmembrane region" description="Helical" evidence="7">
    <location>
        <begin position="253"/>
        <end position="274"/>
    </location>
</feature>
<comment type="subcellular location">
    <subcellularLocation>
        <location evidence="1 7">Cell membrane</location>
        <topology evidence="1 7">Multi-pass membrane protein</topology>
    </subcellularLocation>
</comment>
<sequence>MTATVLSTPDGSVGPAPRPRAPEAKAPRKTGSLRRRVLKSGRRVLVPVLLVAVWQLASSVGWLNPTTFASPGMVWDRFVEFAASGVLADNVLASLRRVVLGLLIGVAVGIVLGLATGLSRVADELVDPPLQMLRAVPTLGLMPLLLLWLGIDEALKVGLVAIGVIFPIYLNFSKGIRSVDPRFRELAQSCGASRWTVIRHIILPGALPHLLIGLRFSLAIAWLSLVFGETVAADSGIGYMLTRAKDFLQTDTIVLCLALYALLGLAIESLVRVIEWKTLSWRREFVDS</sequence>
<accession>A0ABV5CPE5</accession>
<dbReference type="RefSeq" id="WP_375734215.1">
    <property type="nucleotide sequence ID" value="NZ_JBCGDC010000027.1"/>
</dbReference>
<evidence type="ECO:0000256" key="4">
    <source>
        <dbReference type="ARBA" id="ARBA00022692"/>
    </source>
</evidence>
<evidence type="ECO:0000256" key="7">
    <source>
        <dbReference type="RuleBase" id="RU363032"/>
    </source>
</evidence>
<name>A0ABV5CPE5_9ACTN</name>
<dbReference type="CDD" id="cd06261">
    <property type="entry name" value="TM_PBP2"/>
    <property type="match status" value="1"/>
</dbReference>
<dbReference type="EMBL" id="JBCGDC010000027">
    <property type="protein sequence ID" value="MFB6393884.1"/>
    <property type="molecule type" value="Genomic_DNA"/>
</dbReference>
<keyword evidence="2 7" id="KW-0813">Transport</keyword>
<keyword evidence="3" id="KW-1003">Cell membrane</keyword>
<dbReference type="Pfam" id="PF00528">
    <property type="entry name" value="BPD_transp_1"/>
    <property type="match status" value="1"/>
</dbReference>
<protein>
    <submittedName>
        <fullName evidence="10">ABC transporter permease</fullName>
    </submittedName>
</protein>
<keyword evidence="6 7" id="KW-0472">Membrane</keyword>
<evidence type="ECO:0000256" key="2">
    <source>
        <dbReference type="ARBA" id="ARBA00022448"/>
    </source>
</evidence>
<feature type="transmembrane region" description="Helical" evidence="7">
    <location>
        <begin position="98"/>
        <end position="121"/>
    </location>
</feature>
<feature type="transmembrane region" description="Helical" evidence="7">
    <location>
        <begin position="44"/>
        <end position="63"/>
    </location>
</feature>
<gene>
    <name evidence="10" type="ORF">AAFH96_12330</name>
</gene>
<evidence type="ECO:0000259" key="9">
    <source>
        <dbReference type="PROSITE" id="PS50928"/>
    </source>
</evidence>
<evidence type="ECO:0000313" key="11">
    <source>
        <dbReference type="Proteomes" id="UP001582793"/>
    </source>
</evidence>
<feature type="region of interest" description="Disordered" evidence="8">
    <location>
        <begin position="1"/>
        <end position="32"/>
    </location>
</feature>
<dbReference type="PROSITE" id="PS50928">
    <property type="entry name" value="ABC_TM1"/>
    <property type="match status" value="1"/>
</dbReference>
<evidence type="ECO:0000313" key="10">
    <source>
        <dbReference type="EMBL" id="MFB6393884.1"/>
    </source>
</evidence>
<feature type="transmembrane region" description="Helical" evidence="7">
    <location>
        <begin position="133"/>
        <end position="151"/>
    </location>
</feature>
<organism evidence="10 11">
    <name type="scientific">Polymorphospora lycopeni</name>
    <dbReference type="NCBI Taxonomy" id="3140240"/>
    <lineage>
        <taxon>Bacteria</taxon>
        <taxon>Bacillati</taxon>
        <taxon>Actinomycetota</taxon>
        <taxon>Actinomycetes</taxon>
        <taxon>Micromonosporales</taxon>
        <taxon>Micromonosporaceae</taxon>
        <taxon>Polymorphospora</taxon>
    </lineage>
</organism>
<evidence type="ECO:0000256" key="5">
    <source>
        <dbReference type="ARBA" id="ARBA00022989"/>
    </source>
</evidence>
<keyword evidence="11" id="KW-1185">Reference proteome</keyword>
<evidence type="ECO:0000256" key="6">
    <source>
        <dbReference type="ARBA" id="ARBA00023136"/>
    </source>
</evidence>
<feature type="transmembrane region" description="Helical" evidence="7">
    <location>
        <begin position="157"/>
        <end position="176"/>
    </location>
</feature>
<dbReference type="Proteomes" id="UP001582793">
    <property type="component" value="Unassembled WGS sequence"/>
</dbReference>
<feature type="compositionally biased region" description="Polar residues" evidence="8">
    <location>
        <begin position="1"/>
        <end position="10"/>
    </location>
</feature>
<dbReference type="Gene3D" id="1.10.3720.10">
    <property type="entry name" value="MetI-like"/>
    <property type="match status" value="1"/>
</dbReference>